<reference evidence="2" key="1">
    <citation type="submission" date="2020-03" db="EMBL/GenBank/DDBJ databases">
        <authorList>
            <person name="Weist P."/>
        </authorList>
    </citation>
    <scope>NUCLEOTIDE SEQUENCE</scope>
</reference>
<accession>A0A9N7W1E8</accession>
<gene>
    <name evidence="2" type="ORF">PLEPLA_LOCUS48918</name>
</gene>
<organism evidence="2 3">
    <name type="scientific">Pleuronectes platessa</name>
    <name type="common">European plaice</name>
    <dbReference type="NCBI Taxonomy" id="8262"/>
    <lineage>
        <taxon>Eukaryota</taxon>
        <taxon>Metazoa</taxon>
        <taxon>Chordata</taxon>
        <taxon>Craniata</taxon>
        <taxon>Vertebrata</taxon>
        <taxon>Euteleostomi</taxon>
        <taxon>Actinopterygii</taxon>
        <taxon>Neopterygii</taxon>
        <taxon>Teleostei</taxon>
        <taxon>Neoteleostei</taxon>
        <taxon>Acanthomorphata</taxon>
        <taxon>Carangaria</taxon>
        <taxon>Pleuronectiformes</taxon>
        <taxon>Pleuronectoidei</taxon>
        <taxon>Pleuronectidae</taxon>
        <taxon>Pleuronectes</taxon>
    </lineage>
</organism>
<proteinExistence type="predicted"/>
<sequence>MSGGLGLQVGEAEKEKERQDWKRDHRFAPALDAAGVVSWPMLYTGGEIASVLSFRKCSGMRRKEKQRMAFYVKIDPPIHPSIQPSFQHME</sequence>
<dbReference type="AlphaFoldDB" id="A0A9N7W1E8"/>
<feature type="compositionally biased region" description="Basic and acidic residues" evidence="1">
    <location>
        <begin position="11"/>
        <end position="21"/>
    </location>
</feature>
<evidence type="ECO:0000256" key="1">
    <source>
        <dbReference type="SAM" id="MobiDB-lite"/>
    </source>
</evidence>
<dbReference type="Proteomes" id="UP001153269">
    <property type="component" value="Unassembled WGS sequence"/>
</dbReference>
<name>A0A9N7W1E8_PLEPL</name>
<comment type="caution">
    <text evidence="2">The sequence shown here is derived from an EMBL/GenBank/DDBJ whole genome shotgun (WGS) entry which is preliminary data.</text>
</comment>
<evidence type="ECO:0000313" key="2">
    <source>
        <dbReference type="EMBL" id="CAB1461043.1"/>
    </source>
</evidence>
<evidence type="ECO:0000313" key="3">
    <source>
        <dbReference type="Proteomes" id="UP001153269"/>
    </source>
</evidence>
<protein>
    <submittedName>
        <fullName evidence="2">Uncharacterized protein</fullName>
    </submittedName>
</protein>
<keyword evidence="3" id="KW-1185">Reference proteome</keyword>
<dbReference type="EMBL" id="CADEAL010004505">
    <property type="protein sequence ID" value="CAB1461043.1"/>
    <property type="molecule type" value="Genomic_DNA"/>
</dbReference>
<feature type="region of interest" description="Disordered" evidence="1">
    <location>
        <begin position="1"/>
        <end position="21"/>
    </location>
</feature>